<keyword evidence="1" id="KW-0862">Zinc</keyword>
<name>A0AAW1YB36_RUBAR</name>
<gene>
    <name evidence="5" type="ORF">M0R45_010951</name>
</gene>
<organism evidence="5 6">
    <name type="scientific">Rubus argutus</name>
    <name type="common">Southern blackberry</name>
    <dbReference type="NCBI Taxonomy" id="59490"/>
    <lineage>
        <taxon>Eukaryota</taxon>
        <taxon>Viridiplantae</taxon>
        <taxon>Streptophyta</taxon>
        <taxon>Embryophyta</taxon>
        <taxon>Tracheophyta</taxon>
        <taxon>Spermatophyta</taxon>
        <taxon>Magnoliopsida</taxon>
        <taxon>eudicotyledons</taxon>
        <taxon>Gunneridae</taxon>
        <taxon>Pentapetalae</taxon>
        <taxon>rosids</taxon>
        <taxon>fabids</taxon>
        <taxon>Rosales</taxon>
        <taxon>Rosaceae</taxon>
        <taxon>Rosoideae</taxon>
        <taxon>Rosoideae incertae sedis</taxon>
        <taxon>Rubus</taxon>
    </lineage>
</organism>
<dbReference type="PROSITE" id="PS50089">
    <property type="entry name" value="ZF_RING_2"/>
    <property type="match status" value="1"/>
</dbReference>
<dbReference type="EMBL" id="JBEDUW010000002">
    <property type="protein sequence ID" value="KAK9945434.1"/>
    <property type="molecule type" value="Genomic_DNA"/>
</dbReference>
<dbReference type="PANTHER" id="PTHR46405:SF4">
    <property type="entry name" value="E3 UBIQUITIN-PROTEIN LIGASE RF298-RELATED"/>
    <property type="match status" value="1"/>
</dbReference>
<dbReference type="Pfam" id="PF13920">
    <property type="entry name" value="zf-C3HC4_3"/>
    <property type="match status" value="1"/>
</dbReference>
<proteinExistence type="predicted"/>
<protein>
    <recommendedName>
        <fullName evidence="4">RING-type domain-containing protein</fullName>
    </recommendedName>
</protein>
<feature type="domain" description="RING-type" evidence="4">
    <location>
        <begin position="775"/>
        <end position="815"/>
    </location>
</feature>
<feature type="compositionally biased region" description="Low complexity" evidence="3">
    <location>
        <begin position="229"/>
        <end position="238"/>
    </location>
</feature>
<feature type="compositionally biased region" description="Polar residues" evidence="3">
    <location>
        <begin position="391"/>
        <end position="403"/>
    </location>
</feature>
<dbReference type="CDD" id="cd23128">
    <property type="entry name" value="RING-HC_MIP1-like"/>
    <property type="match status" value="1"/>
</dbReference>
<evidence type="ECO:0000259" key="4">
    <source>
        <dbReference type="PROSITE" id="PS50089"/>
    </source>
</evidence>
<feature type="compositionally biased region" description="Polar residues" evidence="3">
    <location>
        <begin position="410"/>
        <end position="427"/>
    </location>
</feature>
<dbReference type="InterPro" id="IPR046527">
    <property type="entry name" value="PIR2-like_helical"/>
</dbReference>
<dbReference type="Proteomes" id="UP001457282">
    <property type="component" value="Unassembled WGS sequence"/>
</dbReference>
<dbReference type="PANTHER" id="PTHR46405">
    <property type="entry name" value="OS05G0141500 PROTEIN"/>
    <property type="match status" value="1"/>
</dbReference>
<evidence type="ECO:0000256" key="2">
    <source>
        <dbReference type="SAM" id="Coils"/>
    </source>
</evidence>
<dbReference type="InterPro" id="IPR046934">
    <property type="entry name" value="PIR2-like"/>
</dbReference>
<keyword evidence="6" id="KW-1185">Reference proteome</keyword>
<evidence type="ECO:0000313" key="6">
    <source>
        <dbReference type="Proteomes" id="UP001457282"/>
    </source>
</evidence>
<evidence type="ECO:0000313" key="5">
    <source>
        <dbReference type="EMBL" id="KAK9945434.1"/>
    </source>
</evidence>
<dbReference type="SUPFAM" id="SSF57850">
    <property type="entry name" value="RING/U-box"/>
    <property type="match status" value="1"/>
</dbReference>
<feature type="coiled-coil region" evidence="2">
    <location>
        <begin position="688"/>
        <end position="715"/>
    </location>
</feature>
<evidence type="ECO:0000256" key="3">
    <source>
        <dbReference type="SAM" id="MobiDB-lite"/>
    </source>
</evidence>
<feature type="compositionally biased region" description="Low complexity" evidence="3">
    <location>
        <begin position="246"/>
        <end position="261"/>
    </location>
</feature>
<keyword evidence="2" id="KW-0175">Coiled coil</keyword>
<feature type="region of interest" description="Disordered" evidence="3">
    <location>
        <begin position="229"/>
        <end position="293"/>
    </location>
</feature>
<feature type="compositionally biased region" description="Basic and acidic residues" evidence="3">
    <location>
        <begin position="428"/>
        <end position="442"/>
    </location>
</feature>
<comment type="caution">
    <text evidence="5">The sequence shown here is derived from an EMBL/GenBank/DDBJ whole genome shotgun (WGS) entry which is preliminary data.</text>
</comment>
<feature type="region of interest" description="Disordered" evidence="3">
    <location>
        <begin position="310"/>
        <end position="333"/>
    </location>
</feature>
<reference evidence="5 6" key="1">
    <citation type="journal article" date="2023" name="G3 (Bethesda)">
        <title>A chromosome-length genome assembly and annotation of blackberry (Rubus argutus, cv. 'Hillquist').</title>
        <authorList>
            <person name="Bruna T."/>
            <person name="Aryal R."/>
            <person name="Dudchenko O."/>
            <person name="Sargent D.J."/>
            <person name="Mead D."/>
            <person name="Buti M."/>
            <person name="Cavallini A."/>
            <person name="Hytonen T."/>
            <person name="Andres J."/>
            <person name="Pham M."/>
            <person name="Weisz D."/>
            <person name="Mascagni F."/>
            <person name="Usai G."/>
            <person name="Natali L."/>
            <person name="Bassil N."/>
            <person name="Fernandez G.E."/>
            <person name="Lomsadze A."/>
            <person name="Armour M."/>
            <person name="Olukolu B."/>
            <person name="Poorten T."/>
            <person name="Britton C."/>
            <person name="Davik J."/>
            <person name="Ashrafi H."/>
            <person name="Aiden E.L."/>
            <person name="Borodovsky M."/>
            <person name="Worthington M."/>
        </authorList>
    </citation>
    <scope>NUCLEOTIDE SEQUENCE [LARGE SCALE GENOMIC DNA]</scope>
    <source>
        <strain evidence="5">PI 553951</strain>
    </source>
</reference>
<dbReference type="InterPro" id="IPR013083">
    <property type="entry name" value="Znf_RING/FYVE/PHD"/>
</dbReference>
<feature type="coiled-coil region" evidence="2">
    <location>
        <begin position="522"/>
        <end position="651"/>
    </location>
</feature>
<keyword evidence="1" id="KW-0479">Metal-binding</keyword>
<sequence length="829" mass="92384">MVNSGIGSNQGMSLEKRREKNKPVALCSLKKMVQVIPLPSPSVVPQIEVSPEISRKRSEPEPVEARVVQPKEEVETGAFECRDWDDPIACQLEELLLAYLQAIFQSAIKRITEYGYSEEVAAKAVSRGSLYIGGKDSVLNIVNDTLEFLKGGKDTDASRENEFDNLQLLVEYTMLEMISVLREVRPSLSVAEAMWWLLICDLNILLACTLEGDLSSVLAFEESRESFSDSSSSQLRSEANTEKIHPNPSNANSSKPSLPNSQNHLSLTETLKFGSFPNSSNPETAESKEESLSSMLDSLEKCLGSTRDYVLSSSQTSTSEEKSGAGRKGRTKAELAALRKRSFQMERNYRAYRSKGGFKSGKLAAFSSFVMEKRPKPPSNLPGVRTKDSSSKVAVQVGTSIPSASPARGCSSTVPSKGTTSPLTTADTKQKQKSNSEEKSESKTPVSTSVPPKTIDYCAGIPYDKSLGKYVPQDKKDELILKLVPRLQKLQNELQSWTEWANEKVMQVSRRLGKERPELKALRQEKEEAEKFEKEKQMLDENTMKRLSEMEHALNNASSQVERANSSISSLEVDNSTLMKQLSSAKIMAIESAANLQEALEREKKALKKVQAWEGQKGSLQEELETKKNKVAALQQDLGKAKNALHQIEARWKRERMEKETVLAQADSMRNEREQREALAKVEEAKIKHKAENDMQKYVEDIKLLESKLSELQLKSDSSRIAALRRDAAGSFGACLSDRKSVMATEGNQSSTIFKKLTNSRDPLGTESLRQDRECVMCLSEEMSVVFLPCAHQVVCAKCNELHLKQGMKDCPSCRALIQRRIKVQYAHP</sequence>
<feature type="region of interest" description="Disordered" evidence="3">
    <location>
        <begin position="369"/>
        <end position="451"/>
    </location>
</feature>
<dbReference type="InterPro" id="IPR001841">
    <property type="entry name" value="Znf_RING"/>
</dbReference>
<evidence type="ECO:0000256" key="1">
    <source>
        <dbReference type="PROSITE-ProRule" id="PRU00175"/>
    </source>
</evidence>
<keyword evidence="1" id="KW-0863">Zinc-finger</keyword>
<dbReference type="Gene3D" id="3.30.40.10">
    <property type="entry name" value="Zinc/RING finger domain, C3HC4 (zinc finger)"/>
    <property type="match status" value="1"/>
</dbReference>
<dbReference type="AlphaFoldDB" id="A0AAW1YB36"/>
<dbReference type="GO" id="GO:0008270">
    <property type="term" value="F:zinc ion binding"/>
    <property type="evidence" value="ECO:0007669"/>
    <property type="project" value="UniProtKB-KW"/>
</dbReference>
<dbReference type="Pfam" id="PF20235">
    <property type="entry name" value="PIR2-like_helical"/>
    <property type="match status" value="1"/>
</dbReference>
<accession>A0AAW1YB36</accession>